<dbReference type="Proteomes" id="UP000050964">
    <property type="component" value="Unassembled WGS sequence"/>
</dbReference>
<evidence type="ECO:0000256" key="12">
    <source>
        <dbReference type="PIRNR" id="PIRNR006621"/>
    </source>
</evidence>
<evidence type="ECO:0000256" key="14">
    <source>
        <dbReference type="PIRSR" id="PIRSR006621-2"/>
    </source>
</evidence>
<dbReference type="GO" id="GO:0017150">
    <property type="term" value="F:tRNA dihydrouridine synthase activity"/>
    <property type="evidence" value="ECO:0007669"/>
    <property type="project" value="InterPro"/>
</dbReference>
<keyword evidence="4 12" id="KW-0285">Flavoprotein</keyword>
<dbReference type="NCBIfam" id="TIGR00737">
    <property type="entry name" value="nifR3_yhdG"/>
    <property type="match status" value="1"/>
</dbReference>
<dbReference type="InterPro" id="IPR018517">
    <property type="entry name" value="tRNA_hU_synthase_CS"/>
</dbReference>
<comment type="cofactor">
    <cofactor evidence="1 12 14">
        <name>FMN</name>
        <dbReference type="ChEBI" id="CHEBI:58210"/>
    </cofactor>
</comment>
<evidence type="ECO:0000313" key="16">
    <source>
        <dbReference type="EMBL" id="KRK44099.1"/>
    </source>
</evidence>
<accession>A0A837RJX1</accession>
<evidence type="ECO:0000256" key="4">
    <source>
        <dbReference type="ARBA" id="ARBA00022630"/>
    </source>
</evidence>
<keyword evidence="7" id="KW-0521">NADP</keyword>
<evidence type="ECO:0000256" key="13">
    <source>
        <dbReference type="PIRSR" id="PIRSR006621-1"/>
    </source>
</evidence>
<protein>
    <recommendedName>
        <fullName evidence="12">tRNA-dihydrouridine synthase</fullName>
        <ecNumber evidence="12">1.3.1.-</ecNumber>
    </recommendedName>
</protein>
<dbReference type="EC" id="1.3.1.-" evidence="12"/>
<comment type="catalytic activity">
    <reaction evidence="11">
        <text>a 5,6-dihydrouridine in tRNA + NAD(+) = a uridine in tRNA + NADH + H(+)</text>
        <dbReference type="Rhea" id="RHEA:54452"/>
        <dbReference type="Rhea" id="RHEA-COMP:13339"/>
        <dbReference type="Rhea" id="RHEA-COMP:13887"/>
        <dbReference type="ChEBI" id="CHEBI:15378"/>
        <dbReference type="ChEBI" id="CHEBI:57540"/>
        <dbReference type="ChEBI" id="CHEBI:57945"/>
        <dbReference type="ChEBI" id="CHEBI:65315"/>
        <dbReference type="ChEBI" id="CHEBI:74443"/>
    </reaction>
</comment>
<dbReference type="InterPro" id="IPR035587">
    <property type="entry name" value="DUS-like_FMN-bd"/>
</dbReference>
<dbReference type="Pfam" id="PF01207">
    <property type="entry name" value="Dus"/>
    <property type="match status" value="1"/>
</dbReference>
<evidence type="ECO:0000256" key="9">
    <source>
        <dbReference type="ARBA" id="ARBA00023002"/>
    </source>
</evidence>
<evidence type="ECO:0000256" key="5">
    <source>
        <dbReference type="ARBA" id="ARBA00022643"/>
    </source>
</evidence>
<dbReference type="PROSITE" id="PS01136">
    <property type="entry name" value="UPF0034"/>
    <property type="match status" value="1"/>
</dbReference>
<feature type="binding site" evidence="14">
    <location>
        <begin position="30"/>
        <end position="32"/>
    </location>
    <ligand>
        <name>FMN</name>
        <dbReference type="ChEBI" id="CHEBI:58210"/>
    </ligand>
</feature>
<keyword evidence="9 12" id="KW-0560">Oxidoreductase</keyword>
<comment type="similarity">
    <text evidence="12">Belongs to the dus family.</text>
</comment>
<feature type="domain" description="DUS-like FMN-binding" evidence="15">
    <location>
        <begin position="28"/>
        <end position="329"/>
    </location>
</feature>
<dbReference type="InterPro" id="IPR013785">
    <property type="entry name" value="Aldolase_TIM"/>
</dbReference>
<evidence type="ECO:0000256" key="2">
    <source>
        <dbReference type="ARBA" id="ARBA00002790"/>
    </source>
</evidence>
<name>A0A837RJX1_9LACO</name>
<keyword evidence="3" id="KW-0820">tRNA-binding</keyword>
<dbReference type="PIRSF" id="PIRSF006621">
    <property type="entry name" value="Dus"/>
    <property type="match status" value="1"/>
</dbReference>
<keyword evidence="6 12" id="KW-0819">tRNA processing</keyword>
<feature type="binding site" evidence="14">
    <location>
        <position position="154"/>
    </location>
    <ligand>
        <name>FMN</name>
        <dbReference type="ChEBI" id="CHEBI:58210"/>
    </ligand>
</feature>
<comment type="function">
    <text evidence="2 12">Catalyzes the synthesis of 5,6-dihydrouridine (D), a modified base found in the D-loop of most tRNAs, via the reduction of the C5-C6 double bond in target uridines.</text>
</comment>
<feature type="binding site" evidence="14">
    <location>
        <position position="84"/>
    </location>
    <ligand>
        <name>FMN</name>
        <dbReference type="ChEBI" id="CHEBI:58210"/>
    </ligand>
</feature>
<keyword evidence="8" id="KW-0694">RNA-binding</keyword>
<dbReference type="PANTHER" id="PTHR45846">
    <property type="entry name" value="TRNA-DIHYDROURIDINE(47) SYNTHASE [NAD(P)(+)]-LIKE"/>
    <property type="match status" value="1"/>
</dbReference>
<evidence type="ECO:0000259" key="15">
    <source>
        <dbReference type="Pfam" id="PF01207"/>
    </source>
</evidence>
<evidence type="ECO:0000256" key="1">
    <source>
        <dbReference type="ARBA" id="ARBA00001917"/>
    </source>
</evidence>
<proteinExistence type="inferred from homology"/>
<dbReference type="EMBL" id="AZDB01000003">
    <property type="protein sequence ID" value="KRK44099.1"/>
    <property type="molecule type" value="Genomic_DNA"/>
</dbReference>
<gene>
    <name evidence="16" type="ORF">FD26_GL001052</name>
</gene>
<dbReference type="CDD" id="cd02801">
    <property type="entry name" value="DUS_like_FMN"/>
    <property type="match status" value="1"/>
</dbReference>
<feature type="binding site" evidence="14">
    <location>
        <position position="184"/>
    </location>
    <ligand>
        <name>FMN</name>
        <dbReference type="ChEBI" id="CHEBI:58210"/>
    </ligand>
</feature>
<dbReference type="InterPro" id="IPR001269">
    <property type="entry name" value="DUS_fam"/>
</dbReference>
<evidence type="ECO:0000256" key="7">
    <source>
        <dbReference type="ARBA" id="ARBA00022857"/>
    </source>
</evidence>
<keyword evidence="5 12" id="KW-0288">FMN</keyword>
<feature type="binding site" evidence="14">
    <location>
        <begin position="239"/>
        <end position="240"/>
    </location>
    <ligand>
        <name>FMN</name>
        <dbReference type="ChEBI" id="CHEBI:58210"/>
    </ligand>
</feature>
<evidence type="ECO:0000313" key="17">
    <source>
        <dbReference type="Proteomes" id="UP000050964"/>
    </source>
</evidence>
<organism evidence="16 17">
    <name type="scientific">Companilactobacillus crustorum JCM 15951</name>
    <dbReference type="NCBI Taxonomy" id="1423737"/>
    <lineage>
        <taxon>Bacteria</taxon>
        <taxon>Bacillati</taxon>
        <taxon>Bacillota</taxon>
        <taxon>Bacilli</taxon>
        <taxon>Lactobacillales</taxon>
        <taxon>Lactobacillaceae</taxon>
        <taxon>Companilactobacillus</taxon>
    </lineage>
</organism>
<evidence type="ECO:0000256" key="11">
    <source>
        <dbReference type="ARBA" id="ARBA00048802"/>
    </source>
</evidence>
<dbReference type="GO" id="GO:0000049">
    <property type="term" value="F:tRNA binding"/>
    <property type="evidence" value="ECO:0007669"/>
    <property type="project" value="UniProtKB-KW"/>
</dbReference>
<evidence type="ECO:0000256" key="10">
    <source>
        <dbReference type="ARBA" id="ARBA00048205"/>
    </source>
</evidence>
<evidence type="ECO:0000256" key="3">
    <source>
        <dbReference type="ARBA" id="ARBA00022555"/>
    </source>
</evidence>
<dbReference type="Gene3D" id="3.20.20.70">
    <property type="entry name" value="Aldolase class I"/>
    <property type="match status" value="1"/>
</dbReference>
<dbReference type="InterPro" id="IPR004652">
    <property type="entry name" value="DusB-like"/>
</dbReference>
<comment type="caution">
    <text evidence="16">The sequence shown here is derived from an EMBL/GenBank/DDBJ whole genome shotgun (WGS) entry which is preliminary data.</text>
</comment>
<dbReference type="InterPro" id="IPR024036">
    <property type="entry name" value="tRNA-dHydroUridine_Synthase_C"/>
</dbReference>
<dbReference type="PANTHER" id="PTHR45846:SF1">
    <property type="entry name" value="TRNA-DIHYDROURIDINE(47) SYNTHASE [NAD(P)(+)]-LIKE"/>
    <property type="match status" value="1"/>
</dbReference>
<reference evidence="16 17" key="1">
    <citation type="journal article" date="2015" name="Genome Announc.">
        <title>Expanding the biotechnology potential of lactobacilli through comparative genomics of 213 strains and associated genera.</title>
        <authorList>
            <person name="Sun Z."/>
            <person name="Harris H.M."/>
            <person name="McCann A."/>
            <person name="Guo C."/>
            <person name="Argimon S."/>
            <person name="Zhang W."/>
            <person name="Yang X."/>
            <person name="Jeffery I.B."/>
            <person name="Cooney J.C."/>
            <person name="Kagawa T.F."/>
            <person name="Liu W."/>
            <person name="Song Y."/>
            <person name="Salvetti E."/>
            <person name="Wrobel A."/>
            <person name="Rasinkangas P."/>
            <person name="Parkhill J."/>
            <person name="Rea M.C."/>
            <person name="O'Sullivan O."/>
            <person name="Ritari J."/>
            <person name="Douillard F.P."/>
            <person name="Paul Ross R."/>
            <person name="Yang R."/>
            <person name="Briner A.E."/>
            <person name="Felis G.E."/>
            <person name="de Vos W.M."/>
            <person name="Barrangou R."/>
            <person name="Klaenhammer T.R."/>
            <person name="Caufield P.W."/>
            <person name="Cui Y."/>
            <person name="Zhang H."/>
            <person name="O'Toole P.W."/>
        </authorList>
    </citation>
    <scope>NUCLEOTIDE SEQUENCE [LARGE SCALE GENOMIC DNA]</scope>
    <source>
        <strain evidence="16 17">JCM 15951</strain>
    </source>
</reference>
<dbReference type="SUPFAM" id="SSF51395">
    <property type="entry name" value="FMN-linked oxidoreductases"/>
    <property type="match status" value="1"/>
</dbReference>
<evidence type="ECO:0000256" key="6">
    <source>
        <dbReference type="ARBA" id="ARBA00022694"/>
    </source>
</evidence>
<dbReference type="AlphaFoldDB" id="A0A837RJX1"/>
<sequence length="346" mass="38210">MQVVIEKIRGKDMEWKIGNVTIPNQIVVAPMAGITNSSFRVTAREFGAGLVVCEMISGQGIKYHNQKTLNMLFVDPKEHPISIQIFGGDKESLVQAARYVAENTSADIIDINMGCPVKKVTKTGAGSSWLKDPEALYDAVKAVNLAIDKPLTVKMRTGWDNDHILAIENALAAQEAGASAVAMHGRTKTQMYAGHSDWEILHEVAQNLTIPFMGNGDVKTPQDAKTMIEDVGADAVMVGRAVLGNLWRLNEMNHYLETGEILPEPTVREKINIAKLQLQRLVDLKGEHVGVPEFRQQAAYYLKGIPHAVRTRAKVVNENSMQAVFDTLDQFVESYEKREARSAKTS</sequence>
<dbReference type="GO" id="GO:0050660">
    <property type="term" value="F:flavin adenine dinucleotide binding"/>
    <property type="evidence" value="ECO:0007669"/>
    <property type="project" value="InterPro"/>
</dbReference>
<dbReference type="Gene3D" id="1.10.1200.80">
    <property type="entry name" value="Putative flavin oxidoreducatase, domain 2"/>
    <property type="match status" value="1"/>
</dbReference>
<keyword evidence="14" id="KW-0547">Nucleotide-binding</keyword>
<feature type="active site" description="Proton donor" evidence="13">
    <location>
        <position position="115"/>
    </location>
</feature>
<comment type="catalytic activity">
    <reaction evidence="10">
        <text>a 5,6-dihydrouridine in tRNA + NADP(+) = a uridine in tRNA + NADPH + H(+)</text>
        <dbReference type="Rhea" id="RHEA:23624"/>
        <dbReference type="Rhea" id="RHEA-COMP:13339"/>
        <dbReference type="Rhea" id="RHEA-COMP:13887"/>
        <dbReference type="ChEBI" id="CHEBI:15378"/>
        <dbReference type="ChEBI" id="CHEBI:57783"/>
        <dbReference type="ChEBI" id="CHEBI:58349"/>
        <dbReference type="ChEBI" id="CHEBI:65315"/>
        <dbReference type="ChEBI" id="CHEBI:74443"/>
    </reaction>
</comment>
<evidence type="ECO:0000256" key="8">
    <source>
        <dbReference type="ARBA" id="ARBA00022884"/>
    </source>
</evidence>